<organism evidence="4 5">
    <name type="scientific">Letharia columbiana</name>
    <dbReference type="NCBI Taxonomy" id="112416"/>
    <lineage>
        <taxon>Eukaryota</taxon>
        <taxon>Fungi</taxon>
        <taxon>Dikarya</taxon>
        <taxon>Ascomycota</taxon>
        <taxon>Pezizomycotina</taxon>
        <taxon>Lecanoromycetes</taxon>
        <taxon>OSLEUM clade</taxon>
        <taxon>Lecanoromycetidae</taxon>
        <taxon>Lecanorales</taxon>
        <taxon>Lecanorineae</taxon>
        <taxon>Parmeliaceae</taxon>
        <taxon>Letharia</taxon>
    </lineage>
</organism>
<comment type="caution">
    <text evidence="4">The sequence shown here is derived from an EMBL/GenBank/DDBJ whole genome shotgun (WGS) entry which is preliminary data.</text>
</comment>
<dbReference type="InterPro" id="IPR039577">
    <property type="entry name" value="Rad18"/>
</dbReference>
<keyword evidence="1" id="KW-0238">DNA-binding</keyword>
<keyword evidence="1" id="KW-0808">Transferase</keyword>
<reference evidence="4 5" key="1">
    <citation type="journal article" date="2020" name="Genomics">
        <title>Complete, high-quality genomes from long-read metagenomic sequencing of two wolf lichen thalli reveals enigmatic genome architecture.</title>
        <authorList>
            <person name="McKenzie S.K."/>
            <person name="Walston R.F."/>
            <person name="Allen J.L."/>
        </authorList>
    </citation>
    <scope>NUCLEOTIDE SEQUENCE [LARGE SCALE GENOMIC DNA]</scope>
    <source>
        <strain evidence="4">WasteWater2</strain>
    </source>
</reference>
<feature type="compositionally biased region" description="Polar residues" evidence="2">
    <location>
        <begin position="301"/>
        <end position="310"/>
    </location>
</feature>
<evidence type="ECO:0000313" key="5">
    <source>
        <dbReference type="Proteomes" id="UP000578531"/>
    </source>
</evidence>
<keyword evidence="1" id="KW-0227">DNA damage</keyword>
<dbReference type="Proteomes" id="UP000578531">
    <property type="component" value="Unassembled WGS sequence"/>
</dbReference>
<comment type="similarity">
    <text evidence="1">Belongs to the RAD18 family.</text>
</comment>
<gene>
    <name evidence="4" type="ORF">HO173_010889</name>
</gene>
<evidence type="ECO:0000256" key="1">
    <source>
        <dbReference type="RuleBase" id="RU368093"/>
    </source>
</evidence>
<feature type="compositionally biased region" description="Acidic residues" evidence="2">
    <location>
        <begin position="48"/>
        <end position="59"/>
    </location>
</feature>
<feature type="region of interest" description="Disordered" evidence="2">
    <location>
        <begin position="38"/>
        <end position="59"/>
    </location>
</feature>
<protein>
    <recommendedName>
        <fullName evidence="1">Postreplication repair E3 ubiquitin-protein ligase RAD18</fullName>
        <ecNumber evidence="1">2.3.2.27</ecNumber>
    </recommendedName>
    <alternativeName>
        <fullName evidence="1">RING-type E3 ubiquitin transferase RAD18</fullName>
    </alternativeName>
</protein>
<evidence type="ECO:0000259" key="3">
    <source>
        <dbReference type="PROSITE" id="PS50800"/>
    </source>
</evidence>
<dbReference type="Pfam" id="PF02037">
    <property type="entry name" value="SAP"/>
    <property type="match status" value="1"/>
</dbReference>
<feature type="domain" description="SAP" evidence="3">
    <location>
        <begin position="163"/>
        <end position="197"/>
    </location>
</feature>
<dbReference type="GO" id="GO:0097505">
    <property type="term" value="C:Rad6-Rad18 complex"/>
    <property type="evidence" value="ECO:0007669"/>
    <property type="project" value="TreeGrafter"/>
</dbReference>
<comment type="function">
    <text evidence="1">E3 RING-finger protein, member of the UBC2/RAD6 epistasis group. Associates to the E2 ubiquitin conjugating enzyme UBC2/RAD6 to form the UBC2-RAD18 ubiquitin ligase complex involved in postreplicative repair (PRR) of damaged DNA.</text>
</comment>
<comment type="pathway">
    <text evidence="1">Protein modification; protein ubiquitination.</text>
</comment>
<keyword evidence="1" id="KW-0539">Nucleus</keyword>
<dbReference type="UniPathway" id="UPA00143"/>
<evidence type="ECO:0000256" key="2">
    <source>
        <dbReference type="SAM" id="MobiDB-lite"/>
    </source>
</evidence>
<keyword evidence="1" id="KW-0862">Zinc</keyword>
<dbReference type="NCBIfam" id="TIGR00599">
    <property type="entry name" value="rad18"/>
    <property type="match status" value="1"/>
</dbReference>
<dbReference type="GO" id="GO:0061630">
    <property type="term" value="F:ubiquitin protein ligase activity"/>
    <property type="evidence" value="ECO:0007669"/>
    <property type="project" value="UniProtKB-UniRule"/>
</dbReference>
<name>A0A8H6FLZ3_9LECA</name>
<evidence type="ECO:0000313" key="4">
    <source>
        <dbReference type="EMBL" id="KAF6230981.1"/>
    </source>
</evidence>
<keyword evidence="1" id="KW-0479">Metal-binding</keyword>
<keyword evidence="1" id="KW-0863">Zinc-finger</keyword>
<comment type="subcellular location">
    <subcellularLocation>
        <location evidence="1">Nucleus</location>
    </subcellularLocation>
</comment>
<dbReference type="GO" id="GO:0003697">
    <property type="term" value="F:single-stranded DNA binding"/>
    <property type="evidence" value="ECO:0007669"/>
    <property type="project" value="UniProtKB-UniRule"/>
</dbReference>
<feature type="region of interest" description="Disordered" evidence="2">
    <location>
        <begin position="275"/>
        <end position="330"/>
    </location>
</feature>
<feature type="compositionally biased region" description="Polar residues" evidence="2">
    <location>
        <begin position="276"/>
        <end position="286"/>
    </location>
</feature>
<comment type="subunit">
    <text evidence="1">Interacts with E2 UBC2, forming a complex with ubiquitin ligase activity.</text>
</comment>
<dbReference type="GO" id="GO:0005634">
    <property type="term" value="C:nucleus"/>
    <property type="evidence" value="ECO:0007669"/>
    <property type="project" value="UniProtKB-SubCell"/>
</dbReference>
<dbReference type="GeneID" id="59292535"/>
<keyword evidence="1" id="KW-0234">DNA repair</keyword>
<dbReference type="RefSeq" id="XP_037160414.1">
    <property type="nucleotide sequence ID" value="XM_037312774.1"/>
</dbReference>
<dbReference type="EMBL" id="JACCJC010000062">
    <property type="protein sequence ID" value="KAF6230981.1"/>
    <property type="molecule type" value="Genomic_DNA"/>
</dbReference>
<dbReference type="GO" id="GO:0008270">
    <property type="term" value="F:zinc ion binding"/>
    <property type="evidence" value="ECO:0007669"/>
    <property type="project" value="UniProtKB-KW"/>
</dbReference>
<dbReference type="PANTHER" id="PTHR14134">
    <property type="entry name" value="E3 UBIQUITIN-PROTEIN LIGASE RAD18"/>
    <property type="match status" value="1"/>
</dbReference>
<keyword evidence="5" id="KW-1185">Reference proteome</keyword>
<dbReference type="AlphaFoldDB" id="A0A8H6FLZ3"/>
<feature type="compositionally biased region" description="Basic and acidic residues" evidence="2">
    <location>
        <begin position="38"/>
        <end position="47"/>
    </location>
</feature>
<dbReference type="PROSITE" id="PS50800">
    <property type="entry name" value="SAP"/>
    <property type="match status" value="1"/>
</dbReference>
<dbReference type="InterPro" id="IPR003034">
    <property type="entry name" value="SAP_dom"/>
</dbReference>
<dbReference type="GO" id="GO:0006281">
    <property type="term" value="P:DNA repair"/>
    <property type="evidence" value="ECO:0007669"/>
    <property type="project" value="UniProtKB-KW"/>
</dbReference>
<dbReference type="PANTHER" id="PTHR14134:SF2">
    <property type="entry name" value="E3 UBIQUITIN-PROTEIN LIGASE RAD18"/>
    <property type="match status" value="1"/>
</dbReference>
<dbReference type="SMART" id="SM00513">
    <property type="entry name" value="SAP"/>
    <property type="match status" value="1"/>
</dbReference>
<keyword evidence="1" id="KW-0833">Ubl conjugation pathway</keyword>
<comment type="catalytic activity">
    <reaction evidence="1">
        <text>S-ubiquitinyl-[E2 ubiquitin-conjugating enzyme]-L-cysteine + [acceptor protein]-L-lysine = [E2 ubiquitin-conjugating enzyme]-L-cysteine + N(6)-ubiquitinyl-[acceptor protein]-L-lysine.</text>
        <dbReference type="EC" id="2.3.2.27"/>
    </reaction>
</comment>
<dbReference type="GO" id="GO:0006301">
    <property type="term" value="P:DNA damage tolerance"/>
    <property type="evidence" value="ECO:0007669"/>
    <property type="project" value="InterPro"/>
</dbReference>
<dbReference type="GO" id="GO:0006513">
    <property type="term" value="P:protein monoubiquitination"/>
    <property type="evidence" value="ECO:0007669"/>
    <property type="project" value="InterPro"/>
</dbReference>
<accession>A0A8H6FLZ3</accession>
<dbReference type="OrthoDB" id="9049620at2759"/>
<dbReference type="EC" id="2.3.2.27" evidence="1"/>
<sequence>MKLRPNSTVQELVDAFKVARPAVLHFGQNVEATRDTIGKTQKRKIDDTDMEEGEDEDEEYVDHSLRRREVRWRNRRRSISDGENNDHFVYDGRDDGFQPEDGLTACPICGARMKEEAVYPHLDVHNNSASKTSPARQSAPRLNVIANSRRPAKAMERLPQLNYSLLKDNALRKKLSELGIPNGGPKDLLIRRHTEWVNLVNANCDSSKPKTKRELVQELEAWDRTQGRQILGNCNGTGSASSVMSKTFDGAAWASNHGNNFQALIAQARRKVNAKVESTSSTNGTPNPVLDRRTDDGCLATSANRNSAESVDQLHDIQSPRNLADLDVGD</sequence>
<proteinExistence type="inferred from homology"/>
<dbReference type="InterPro" id="IPR004580">
    <property type="entry name" value="Rad18_fungi"/>
</dbReference>